<keyword evidence="1" id="KW-0812">Transmembrane</keyword>
<dbReference type="Pfam" id="PF13179">
    <property type="entry name" value="DUF4006"/>
    <property type="match status" value="1"/>
</dbReference>
<protein>
    <recommendedName>
        <fullName evidence="3">Periplasmic protein</fullName>
    </recommendedName>
</protein>
<keyword evidence="1" id="KW-0472">Membrane</keyword>
<feature type="transmembrane region" description="Helical" evidence="1">
    <location>
        <begin position="12"/>
        <end position="38"/>
    </location>
</feature>
<accession>A0A1W1CHH7</accession>
<dbReference type="InterPro" id="IPR025065">
    <property type="entry name" value="DUF4006"/>
</dbReference>
<reference evidence="2" key="1">
    <citation type="submission" date="2016-10" db="EMBL/GenBank/DDBJ databases">
        <authorList>
            <person name="de Groot N.N."/>
        </authorList>
    </citation>
    <scope>NUCLEOTIDE SEQUENCE</scope>
</reference>
<keyword evidence="1" id="KW-1133">Transmembrane helix</keyword>
<organism evidence="2">
    <name type="scientific">hydrothermal vent metagenome</name>
    <dbReference type="NCBI Taxonomy" id="652676"/>
    <lineage>
        <taxon>unclassified sequences</taxon>
        <taxon>metagenomes</taxon>
        <taxon>ecological metagenomes</taxon>
    </lineage>
</organism>
<evidence type="ECO:0000256" key="1">
    <source>
        <dbReference type="SAM" id="Phobius"/>
    </source>
</evidence>
<dbReference type="AlphaFoldDB" id="A0A1W1CHH7"/>
<gene>
    <name evidence="2" type="ORF">MNB_SM-6-629</name>
</gene>
<sequence>MAENTNRSVFGLHGLTGIAISIVGLLVILVTLMLLVIVAQRHAAENPYDPSVIRDINNLKMKSTKNFDYSFVDAKNKETK</sequence>
<evidence type="ECO:0008006" key="3">
    <source>
        <dbReference type="Google" id="ProtNLM"/>
    </source>
</evidence>
<evidence type="ECO:0000313" key="2">
    <source>
        <dbReference type="EMBL" id="SFV65153.1"/>
    </source>
</evidence>
<name>A0A1W1CHH7_9ZZZZ</name>
<dbReference type="EMBL" id="FPHK01000085">
    <property type="protein sequence ID" value="SFV65153.1"/>
    <property type="molecule type" value="Genomic_DNA"/>
</dbReference>
<proteinExistence type="predicted"/>